<dbReference type="GO" id="GO:0004190">
    <property type="term" value="F:aspartic-type endopeptidase activity"/>
    <property type="evidence" value="ECO:0007669"/>
    <property type="project" value="InterPro"/>
</dbReference>
<reference evidence="4 5" key="2">
    <citation type="journal article" date="2018" name="Int. J. Syst. Evol. Microbiol.">
        <title>Marinobacterium aestuarii sp. nov., a benzene-degrading marine bacterium isolated from estuary sediment.</title>
        <authorList>
            <person name="Bae S.S."/>
            <person name="Jung J."/>
            <person name="Chung D."/>
            <person name="Baek K."/>
        </authorList>
    </citation>
    <scope>NUCLEOTIDE SEQUENCE [LARGE SCALE GENOMIC DNA]</scope>
    <source>
        <strain evidence="4 5">ST58-10</strain>
    </source>
</reference>
<dbReference type="KEGG" id="mars:A8C75_15280"/>
<gene>
    <name evidence="4" type="ORF">A8C75_15280</name>
</gene>
<keyword evidence="5" id="KW-1185">Reference proteome</keyword>
<sequence>MALMLGALLSAAVQAEIYKYVDERGRQVFVDSLSRVPQQFRDQVETRRQAVPSPEEAPEQSAARAERQRDADIGRQRSTLEKLLRESETPVKVGSNRVVVPVTVVYGGRKAKTEMVLDTGATNTVFHKSALAGLNYATQPGGQARVAGGGSINTELVSFDRIEIGPYRPTNVRAMVIEHQGPAVGSDGLLGMDFLMSVRYRIDYERQLILWEPERYQELQTLLQRLDSEAAASSATPTPQQ</sequence>
<dbReference type="SUPFAM" id="SSF50630">
    <property type="entry name" value="Acid proteases"/>
    <property type="match status" value="1"/>
</dbReference>
<dbReference type="InterPro" id="IPR001969">
    <property type="entry name" value="Aspartic_peptidase_AS"/>
</dbReference>
<organism evidence="4 5">
    <name type="scientific">Marinobacterium aestuarii</name>
    <dbReference type="NCBI Taxonomy" id="1821621"/>
    <lineage>
        <taxon>Bacteria</taxon>
        <taxon>Pseudomonadati</taxon>
        <taxon>Pseudomonadota</taxon>
        <taxon>Gammaproteobacteria</taxon>
        <taxon>Oceanospirillales</taxon>
        <taxon>Oceanospirillaceae</taxon>
        <taxon>Marinobacterium</taxon>
    </lineage>
</organism>
<keyword evidence="1" id="KW-0378">Hydrolase</keyword>
<feature type="domain" description="Peptidase A2" evidence="3">
    <location>
        <begin position="113"/>
        <end position="151"/>
    </location>
</feature>
<feature type="region of interest" description="Disordered" evidence="2">
    <location>
        <begin position="43"/>
        <end position="76"/>
    </location>
</feature>
<dbReference type="CDD" id="cd05483">
    <property type="entry name" value="retropepsin_like_bacteria"/>
    <property type="match status" value="1"/>
</dbReference>
<evidence type="ECO:0000256" key="1">
    <source>
        <dbReference type="ARBA" id="ARBA00022801"/>
    </source>
</evidence>
<dbReference type="InterPro" id="IPR001995">
    <property type="entry name" value="Peptidase_A2_cat"/>
</dbReference>
<name>A0A1A9F0P4_9GAMM</name>
<dbReference type="Gene3D" id="2.40.70.10">
    <property type="entry name" value="Acid Proteases"/>
    <property type="match status" value="1"/>
</dbReference>
<dbReference type="InterPro" id="IPR025392">
    <property type="entry name" value="DUF4124"/>
</dbReference>
<dbReference type="PROSITE" id="PS50175">
    <property type="entry name" value="ASP_PROT_RETROV"/>
    <property type="match status" value="1"/>
</dbReference>
<evidence type="ECO:0000259" key="3">
    <source>
        <dbReference type="PROSITE" id="PS50175"/>
    </source>
</evidence>
<proteinExistence type="predicted"/>
<dbReference type="Pfam" id="PF13650">
    <property type="entry name" value="Asp_protease_2"/>
    <property type="match status" value="1"/>
</dbReference>
<accession>A0A1A9F0P4</accession>
<dbReference type="Pfam" id="PF13511">
    <property type="entry name" value="DUF4124"/>
    <property type="match status" value="1"/>
</dbReference>
<dbReference type="InterPro" id="IPR034122">
    <property type="entry name" value="Retropepsin-like_bacterial"/>
</dbReference>
<dbReference type="STRING" id="1821621.A8C75_15280"/>
<dbReference type="PROSITE" id="PS00141">
    <property type="entry name" value="ASP_PROTEASE"/>
    <property type="match status" value="1"/>
</dbReference>
<protein>
    <recommendedName>
        <fullName evidence="3">Peptidase A2 domain-containing protein</fullName>
    </recommendedName>
</protein>
<evidence type="ECO:0000313" key="4">
    <source>
        <dbReference type="EMBL" id="ANG63707.1"/>
    </source>
</evidence>
<dbReference type="EMBL" id="CP015839">
    <property type="protein sequence ID" value="ANG63707.1"/>
    <property type="molecule type" value="Genomic_DNA"/>
</dbReference>
<dbReference type="AlphaFoldDB" id="A0A1A9F0P4"/>
<dbReference type="RefSeq" id="WP_067384236.1">
    <property type="nucleotide sequence ID" value="NZ_CP015839.1"/>
</dbReference>
<reference evidence="5" key="1">
    <citation type="submission" date="2016-05" db="EMBL/GenBank/DDBJ databases">
        <authorList>
            <person name="Baek K."/>
            <person name="Yang S.-J."/>
        </authorList>
    </citation>
    <scope>NUCLEOTIDE SEQUENCE [LARGE SCALE GENOMIC DNA]</scope>
    <source>
        <strain evidence="5">ST58-10</strain>
    </source>
</reference>
<evidence type="ECO:0000256" key="2">
    <source>
        <dbReference type="SAM" id="MobiDB-lite"/>
    </source>
</evidence>
<evidence type="ECO:0000313" key="5">
    <source>
        <dbReference type="Proteomes" id="UP000078070"/>
    </source>
</evidence>
<feature type="compositionally biased region" description="Basic and acidic residues" evidence="2">
    <location>
        <begin position="64"/>
        <end position="76"/>
    </location>
</feature>
<dbReference type="InterPro" id="IPR021109">
    <property type="entry name" value="Peptidase_aspartic_dom_sf"/>
</dbReference>
<dbReference type="Proteomes" id="UP000078070">
    <property type="component" value="Chromosome"/>
</dbReference>
<dbReference type="GO" id="GO:0006508">
    <property type="term" value="P:proteolysis"/>
    <property type="evidence" value="ECO:0007669"/>
    <property type="project" value="InterPro"/>
</dbReference>